<proteinExistence type="predicted"/>
<dbReference type="EMBL" id="BMGI01000001">
    <property type="protein sequence ID" value="GGD24819.1"/>
    <property type="molecule type" value="Genomic_DNA"/>
</dbReference>
<protein>
    <recommendedName>
        <fullName evidence="3">Histidine kinase</fullName>
    </recommendedName>
</protein>
<dbReference type="Proteomes" id="UP000617355">
    <property type="component" value="Unassembled WGS sequence"/>
</dbReference>
<organism evidence="1 2">
    <name type="scientific">Sinisalibacter lacisalsi</name>
    <dbReference type="NCBI Taxonomy" id="1526570"/>
    <lineage>
        <taxon>Bacteria</taxon>
        <taxon>Pseudomonadati</taxon>
        <taxon>Pseudomonadota</taxon>
        <taxon>Alphaproteobacteria</taxon>
        <taxon>Rhodobacterales</taxon>
        <taxon>Roseobacteraceae</taxon>
        <taxon>Sinisalibacter</taxon>
    </lineage>
</organism>
<evidence type="ECO:0000313" key="2">
    <source>
        <dbReference type="Proteomes" id="UP000617355"/>
    </source>
</evidence>
<dbReference type="InterPro" id="IPR011110">
    <property type="entry name" value="Reg_prop"/>
</dbReference>
<dbReference type="InterPro" id="IPR015943">
    <property type="entry name" value="WD40/YVTN_repeat-like_dom_sf"/>
</dbReference>
<dbReference type="SUPFAM" id="SSF63829">
    <property type="entry name" value="Calcium-dependent phosphotriesterase"/>
    <property type="match status" value="1"/>
</dbReference>
<reference evidence="2" key="1">
    <citation type="journal article" date="2019" name="Int. J. Syst. Evol. Microbiol.">
        <title>The Global Catalogue of Microorganisms (GCM) 10K type strain sequencing project: providing services to taxonomists for standard genome sequencing and annotation.</title>
        <authorList>
            <consortium name="The Broad Institute Genomics Platform"/>
            <consortium name="The Broad Institute Genome Sequencing Center for Infectious Disease"/>
            <person name="Wu L."/>
            <person name="Ma J."/>
        </authorList>
    </citation>
    <scope>NUCLEOTIDE SEQUENCE [LARGE SCALE GENOMIC DNA]</scope>
    <source>
        <strain evidence="2">CGMCC 1.12922</strain>
    </source>
</reference>
<evidence type="ECO:0000313" key="1">
    <source>
        <dbReference type="EMBL" id="GGD24819.1"/>
    </source>
</evidence>
<name>A0ABQ1QEC5_9RHOB</name>
<keyword evidence="2" id="KW-1185">Reference proteome</keyword>
<accession>A0ABQ1QEC5</accession>
<gene>
    <name evidence="1" type="ORF">GCM10011358_06590</name>
</gene>
<sequence>MALVLLGAIAWWGLGPAHTSGEIAPRQGWTILRPPHDVNALAEHAGKIWAGGRDGLALLDPKSGAVLPLPDGTPDMGYVKALLIDRAGRLWVGHRTGLARFDGVNWWRIAVSPTAPPGPVTALVETQDGRILVGGEAGLAALSNAGLAPVDMPDGQAGRAVLALFEDAGARLWVGLSSASLGGLLVEAGGTWRALGRDDGLAHLRVNHITQDREGRIWLATGFGQQGGACASDRSGNRDSWRCIGARDGLASDMVRLVFEDRHGQFWFGTEFDGAAVVLAERSLRLARADGLSGFELKAMLEDSLGNLWLGSDKGLTRIDATATALFPADPTKPKGGRE</sequence>
<evidence type="ECO:0008006" key="3">
    <source>
        <dbReference type="Google" id="ProtNLM"/>
    </source>
</evidence>
<dbReference type="Pfam" id="PF07494">
    <property type="entry name" value="Reg_prop"/>
    <property type="match status" value="2"/>
</dbReference>
<comment type="caution">
    <text evidence="1">The sequence shown here is derived from an EMBL/GenBank/DDBJ whole genome shotgun (WGS) entry which is preliminary data.</text>
</comment>
<dbReference type="Gene3D" id="2.130.10.10">
    <property type="entry name" value="YVTN repeat-like/Quinoprotein amine dehydrogenase"/>
    <property type="match status" value="2"/>
</dbReference>